<gene>
    <name evidence="1" type="ORF">E4L95_14700</name>
</gene>
<evidence type="ECO:0008006" key="3">
    <source>
        <dbReference type="Google" id="ProtNLM"/>
    </source>
</evidence>
<dbReference type="EMBL" id="SRPG01000155">
    <property type="protein sequence ID" value="TGN55830.1"/>
    <property type="molecule type" value="Genomic_DNA"/>
</dbReference>
<reference evidence="1 2" key="1">
    <citation type="submission" date="2019-03" db="EMBL/GenBank/DDBJ databases">
        <authorList>
            <person name="Li J."/>
        </authorList>
    </citation>
    <scope>NUCLEOTIDE SEQUENCE [LARGE SCALE GENOMIC DNA]</scope>
    <source>
        <strain evidence="1 2">3058</strain>
    </source>
</reference>
<dbReference type="OrthoDB" id="9808813at2"/>
<dbReference type="Pfam" id="PF11798">
    <property type="entry name" value="IMS_HHH"/>
    <property type="match status" value="1"/>
</dbReference>
<keyword evidence="2" id="KW-1185">Reference proteome</keyword>
<protein>
    <recommendedName>
        <fullName evidence="3">DNA polymerase IV</fullName>
    </recommendedName>
</protein>
<dbReference type="InterPro" id="IPR024728">
    <property type="entry name" value="PolY_HhH_motif"/>
</dbReference>
<sequence>MDQDVRDYVMRRIPIGEIWGVGSATEAKLNSRA</sequence>
<proteinExistence type="predicted"/>
<organism evidence="1 2">
    <name type="scientific">Paracoccus liaowanqingii</name>
    <dbReference type="NCBI Taxonomy" id="2560053"/>
    <lineage>
        <taxon>Bacteria</taxon>
        <taxon>Pseudomonadati</taxon>
        <taxon>Pseudomonadota</taxon>
        <taxon>Alphaproteobacteria</taxon>
        <taxon>Rhodobacterales</taxon>
        <taxon>Paracoccaceae</taxon>
        <taxon>Paracoccus</taxon>
    </lineage>
</organism>
<comment type="caution">
    <text evidence="1">The sequence shown here is derived from an EMBL/GenBank/DDBJ whole genome shotgun (WGS) entry which is preliminary data.</text>
</comment>
<dbReference type="Proteomes" id="UP000297972">
    <property type="component" value="Unassembled WGS sequence"/>
</dbReference>
<dbReference type="RefSeq" id="WP_135818238.1">
    <property type="nucleotide sequence ID" value="NZ_SRPG01000155.1"/>
</dbReference>
<evidence type="ECO:0000313" key="2">
    <source>
        <dbReference type="Proteomes" id="UP000297972"/>
    </source>
</evidence>
<dbReference type="AlphaFoldDB" id="A0A4Z1CF32"/>
<evidence type="ECO:0000313" key="1">
    <source>
        <dbReference type="EMBL" id="TGN55830.1"/>
    </source>
</evidence>
<name>A0A4Z1CF32_9RHOB</name>
<accession>A0A4Z1CF32</accession>